<dbReference type="EMBL" id="JAPWDQ010000018">
    <property type="protein sequence ID" value="KAJ5466681.1"/>
    <property type="molecule type" value="Genomic_DNA"/>
</dbReference>
<reference evidence="1" key="2">
    <citation type="journal article" date="2023" name="IMA Fungus">
        <title>Comparative genomic study of the Penicillium genus elucidates a diverse pangenome and 15 lateral gene transfer events.</title>
        <authorList>
            <person name="Petersen C."/>
            <person name="Sorensen T."/>
            <person name="Nielsen M.R."/>
            <person name="Sondergaard T.E."/>
            <person name="Sorensen J.L."/>
            <person name="Fitzpatrick D.A."/>
            <person name="Frisvad J.C."/>
            <person name="Nielsen K.L."/>
        </authorList>
    </citation>
    <scope>NUCLEOTIDE SEQUENCE</scope>
    <source>
        <strain evidence="1">IBT 30728</strain>
    </source>
</reference>
<dbReference type="AlphaFoldDB" id="A0A9W9WKL5"/>
<keyword evidence="2" id="KW-1185">Reference proteome</keyword>
<comment type="caution">
    <text evidence="1">The sequence shown here is derived from an EMBL/GenBank/DDBJ whole genome shotgun (WGS) entry which is preliminary data.</text>
</comment>
<reference evidence="1" key="1">
    <citation type="submission" date="2022-12" db="EMBL/GenBank/DDBJ databases">
        <authorList>
            <person name="Petersen C."/>
        </authorList>
    </citation>
    <scope>NUCLEOTIDE SEQUENCE</scope>
    <source>
        <strain evidence="1">IBT 30728</strain>
    </source>
</reference>
<accession>A0A9W9WKL5</accession>
<evidence type="ECO:0000313" key="1">
    <source>
        <dbReference type="EMBL" id="KAJ5466681.1"/>
    </source>
</evidence>
<dbReference type="GeneID" id="81629255"/>
<evidence type="ECO:0000313" key="2">
    <source>
        <dbReference type="Proteomes" id="UP001148312"/>
    </source>
</evidence>
<sequence>MNATVCFEPGGFRPRCSIGSNWVVTAVAPSASEPQFEPAQVEWRNSTTFQKRIEGGVEICTDLNWDGQCGFAKQPWNLCI</sequence>
<dbReference type="Proteomes" id="UP001148312">
    <property type="component" value="Unassembled WGS sequence"/>
</dbReference>
<organism evidence="1 2">
    <name type="scientific">Penicillium diatomitis</name>
    <dbReference type="NCBI Taxonomy" id="2819901"/>
    <lineage>
        <taxon>Eukaryota</taxon>
        <taxon>Fungi</taxon>
        <taxon>Dikarya</taxon>
        <taxon>Ascomycota</taxon>
        <taxon>Pezizomycotina</taxon>
        <taxon>Eurotiomycetes</taxon>
        <taxon>Eurotiomycetidae</taxon>
        <taxon>Eurotiales</taxon>
        <taxon>Aspergillaceae</taxon>
        <taxon>Penicillium</taxon>
    </lineage>
</organism>
<gene>
    <name evidence="1" type="ORF">N7539_009410</name>
</gene>
<protein>
    <submittedName>
        <fullName evidence="1">Uncharacterized protein</fullName>
    </submittedName>
</protein>
<proteinExistence type="predicted"/>
<dbReference type="RefSeq" id="XP_056785727.1">
    <property type="nucleotide sequence ID" value="XM_056939005.1"/>
</dbReference>
<name>A0A9W9WKL5_9EURO</name>